<dbReference type="InterPro" id="IPR056303">
    <property type="entry name" value="AMIN-like"/>
</dbReference>
<accession>A0ABS1NQQ7</accession>
<name>A0ABS1NQQ7_9ACTN</name>
<evidence type="ECO:0000313" key="3">
    <source>
        <dbReference type="EMBL" id="MBL1102425.1"/>
    </source>
</evidence>
<protein>
    <recommendedName>
        <fullName evidence="2">AMIN-like domain-containing protein</fullName>
    </recommendedName>
</protein>
<evidence type="ECO:0000313" key="4">
    <source>
        <dbReference type="Proteomes" id="UP000634229"/>
    </source>
</evidence>
<keyword evidence="4" id="KW-1185">Reference proteome</keyword>
<reference evidence="3 4" key="1">
    <citation type="submission" date="2021-01" db="EMBL/GenBank/DDBJ databases">
        <title>WGS of actinomycetes isolated from Thailand.</title>
        <authorList>
            <person name="Thawai C."/>
        </authorList>
    </citation>
    <scope>NUCLEOTIDE SEQUENCE [LARGE SCALE GENOMIC DNA]</scope>
    <source>
        <strain evidence="3 4">CA1R205</strain>
    </source>
</reference>
<comment type="caution">
    <text evidence="3">The sequence shown here is derived from an EMBL/GenBank/DDBJ whole genome shotgun (WGS) entry which is preliminary data.</text>
</comment>
<feature type="domain" description="AMIN-like" evidence="2">
    <location>
        <begin position="55"/>
        <end position="187"/>
    </location>
</feature>
<feature type="signal peptide" evidence="1">
    <location>
        <begin position="1"/>
        <end position="27"/>
    </location>
</feature>
<keyword evidence="1" id="KW-0732">Signal</keyword>
<sequence>MRRWGTALAAMALAGAGLATTMGTAHAATKPSAAAACATGWGSGVKSAQPAAHKPLKNIKTSRHACFDRMVFDIKGGTAASKTGYRVGYVDHLYQDGSGDEIPVGGGAVLEVRVAAPSYDPQTGAESYPGRARKPLPGVNLTGYKTFKDTRFGSSFEGDTQVGLGVRAKLPFRVFQSGGQVIVDVAHSWNAVR</sequence>
<evidence type="ECO:0000256" key="1">
    <source>
        <dbReference type="SAM" id="SignalP"/>
    </source>
</evidence>
<dbReference type="EMBL" id="JAERRF010000045">
    <property type="protein sequence ID" value="MBL1102425.1"/>
    <property type="molecule type" value="Genomic_DNA"/>
</dbReference>
<dbReference type="Proteomes" id="UP000634229">
    <property type="component" value="Unassembled WGS sequence"/>
</dbReference>
<feature type="chain" id="PRO_5046777191" description="AMIN-like domain-containing protein" evidence="1">
    <location>
        <begin position="28"/>
        <end position="193"/>
    </location>
</feature>
<proteinExistence type="predicted"/>
<dbReference type="Pfam" id="PF24837">
    <property type="entry name" value="AMIN-like"/>
    <property type="match status" value="1"/>
</dbReference>
<evidence type="ECO:0000259" key="2">
    <source>
        <dbReference type="Pfam" id="PF24837"/>
    </source>
</evidence>
<dbReference type="RefSeq" id="WP_201882814.1">
    <property type="nucleotide sequence ID" value="NZ_JAERRF010000045.1"/>
</dbReference>
<gene>
    <name evidence="3" type="ORF">JK363_38620</name>
</gene>
<organism evidence="3 4">
    <name type="scientific">Streptomyces coffeae</name>
    <dbReference type="NCBI Taxonomy" id="621382"/>
    <lineage>
        <taxon>Bacteria</taxon>
        <taxon>Bacillati</taxon>
        <taxon>Actinomycetota</taxon>
        <taxon>Actinomycetes</taxon>
        <taxon>Kitasatosporales</taxon>
        <taxon>Streptomycetaceae</taxon>
        <taxon>Streptomyces</taxon>
    </lineage>
</organism>